<dbReference type="Pfam" id="PF02817">
    <property type="entry name" value="E3_binding"/>
    <property type="match status" value="1"/>
</dbReference>
<dbReference type="InterPro" id="IPR004167">
    <property type="entry name" value="PSBD"/>
</dbReference>
<dbReference type="SUPFAM" id="SSF52777">
    <property type="entry name" value="CoA-dependent acyltransferases"/>
    <property type="match status" value="1"/>
</dbReference>
<dbReference type="InterPro" id="IPR036625">
    <property type="entry name" value="E3-bd_dom_sf"/>
</dbReference>
<dbReference type="GO" id="GO:0016746">
    <property type="term" value="F:acyltransferase activity"/>
    <property type="evidence" value="ECO:0007669"/>
    <property type="project" value="InterPro"/>
</dbReference>
<dbReference type="InterPro" id="IPR023213">
    <property type="entry name" value="CAT-like_dom_sf"/>
</dbReference>
<dbReference type="GO" id="GO:0006086">
    <property type="term" value="P:pyruvate decarboxylation to acetyl-CoA"/>
    <property type="evidence" value="ECO:0007669"/>
    <property type="project" value="InterPro"/>
</dbReference>
<gene>
    <name evidence="2" type="ORF">PACLA_8A000440</name>
</gene>
<keyword evidence="3" id="KW-1185">Reference proteome</keyword>
<dbReference type="InterPro" id="IPR001078">
    <property type="entry name" value="2-oxoacid_DH_actylTfrase"/>
</dbReference>
<dbReference type="Pfam" id="PF00198">
    <property type="entry name" value="2-oxoacid_dh"/>
    <property type="match status" value="1"/>
</dbReference>
<dbReference type="SUPFAM" id="SSF47005">
    <property type="entry name" value="Peripheral subunit-binding domain of 2-oxo acid dehydrogenase complex"/>
    <property type="match status" value="1"/>
</dbReference>
<dbReference type="Gene3D" id="4.10.320.10">
    <property type="entry name" value="E3-binding domain"/>
    <property type="match status" value="1"/>
</dbReference>
<dbReference type="AlphaFoldDB" id="A0A6S7GBB5"/>
<comment type="caution">
    <text evidence="2">The sequence shown here is derived from an EMBL/GenBank/DDBJ whole genome shotgun (WGS) entry which is preliminary data.</text>
</comment>
<comment type="similarity">
    <text evidence="1">Belongs to the 2-oxoacid dehydrogenase family.</text>
</comment>
<dbReference type="OrthoDB" id="537444at2759"/>
<dbReference type="Gene3D" id="3.30.559.10">
    <property type="entry name" value="Chloramphenicol acetyltransferase-like domain"/>
    <property type="match status" value="1"/>
</dbReference>
<sequence>MYKTCVISAFKMASIRSCFRQRNVQCFPQRDWLNFGINNQKITRFRAAPVSTLSQNMPKQNMPKQNMHNLATVNSTTPHVALIGPSVRRLLDSYGLDRHSIKPSGHKGQLLKGDVLKYIDEHAKAEIKFTHILQDKIPASGPMTQESNIGYVDVGLSSARQAIARQMMESKNTTPHTYNTIDCRVDNLFAICKKFDHSVSIYDFVIKAAALALCLLPHVNTSWSDGSLVQLSGINIGIAVNSPNGVITPVINNADQLDVSSISQTVMELKEQAKNGLLRPEQLQNASFTITNLGNLGVKSFTAIITPPQSATLTVGDSQVLVNDNYKLSNVINVTLCCDGRVIDEQLASEWLTVFKGFIENPLQMGL</sequence>
<name>A0A6S7GBB5_PARCT</name>
<dbReference type="GO" id="GO:0045254">
    <property type="term" value="C:pyruvate dehydrogenase complex"/>
    <property type="evidence" value="ECO:0007669"/>
    <property type="project" value="InterPro"/>
</dbReference>
<organism evidence="2 3">
    <name type="scientific">Paramuricea clavata</name>
    <name type="common">Red gorgonian</name>
    <name type="synonym">Violescent sea-whip</name>
    <dbReference type="NCBI Taxonomy" id="317549"/>
    <lineage>
        <taxon>Eukaryota</taxon>
        <taxon>Metazoa</taxon>
        <taxon>Cnidaria</taxon>
        <taxon>Anthozoa</taxon>
        <taxon>Octocorallia</taxon>
        <taxon>Malacalcyonacea</taxon>
        <taxon>Plexauridae</taxon>
        <taxon>Paramuricea</taxon>
    </lineage>
</organism>
<dbReference type="InterPro" id="IPR045257">
    <property type="entry name" value="E2/Pdx1"/>
</dbReference>
<dbReference type="Proteomes" id="UP001152795">
    <property type="component" value="Unassembled WGS sequence"/>
</dbReference>
<evidence type="ECO:0000313" key="3">
    <source>
        <dbReference type="Proteomes" id="UP001152795"/>
    </source>
</evidence>
<dbReference type="PROSITE" id="PS51826">
    <property type="entry name" value="PSBD"/>
    <property type="match status" value="1"/>
</dbReference>
<dbReference type="GO" id="GO:0005739">
    <property type="term" value="C:mitochondrion"/>
    <property type="evidence" value="ECO:0007669"/>
    <property type="project" value="TreeGrafter"/>
</dbReference>
<evidence type="ECO:0000313" key="2">
    <source>
        <dbReference type="EMBL" id="CAB3989045.1"/>
    </source>
</evidence>
<protein>
    <submittedName>
        <fullName evidence="2">Pyruvate dehydrogenase complex dihydrolipoamide acetyltransferase</fullName>
    </submittedName>
</protein>
<proteinExistence type="inferred from homology"/>
<evidence type="ECO:0000256" key="1">
    <source>
        <dbReference type="ARBA" id="ARBA00007317"/>
    </source>
</evidence>
<accession>A0A6S7GBB5</accession>
<keyword evidence="2" id="KW-0670">Pyruvate</keyword>
<dbReference type="EMBL" id="CACRXK020001423">
    <property type="protein sequence ID" value="CAB3989045.1"/>
    <property type="molecule type" value="Genomic_DNA"/>
</dbReference>
<dbReference type="PANTHER" id="PTHR23151">
    <property type="entry name" value="DIHYDROLIPOAMIDE ACETYL/SUCCINYL-TRANSFERASE-RELATED"/>
    <property type="match status" value="1"/>
</dbReference>
<reference evidence="2" key="1">
    <citation type="submission" date="2020-04" db="EMBL/GenBank/DDBJ databases">
        <authorList>
            <person name="Alioto T."/>
            <person name="Alioto T."/>
            <person name="Gomez Garrido J."/>
        </authorList>
    </citation>
    <scope>NUCLEOTIDE SEQUENCE</scope>
    <source>
        <strain evidence="2">A484AB</strain>
    </source>
</reference>
<dbReference type="PANTHER" id="PTHR23151:SF90">
    <property type="entry name" value="DIHYDROLIPOYLLYSINE-RESIDUE ACETYLTRANSFERASE COMPONENT OF PYRUVATE DEHYDROGENASE COMPLEX, MITOCHONDRIAL-RELATED"/>
    <property type="match status" value="1"/>
</dbReference>